<comment type="subcellular location">
    <subcellularLocation>
        <location evidence="1">Cell membrane</location>
        <topology evidence="1">Multi-pass membrane protein</topology>
    </subcellularLocation>
</comment>
<evidence type="ECO:0000313" key="11">
    <source>
        <dbReference type="EMBL" id="EFX71928.1"/>
    </source>
</evidence>
<evidence type="ECO:0000256" key="8">
    <source>
        <dbReference type="ARBA" id="ARBA00023180"/>
    </source>
</evidence>
<dbReference type="eggNOG" id="KOG1052">
    <property type="taxonomic scope" value="Eukaryota"/>
</dbReference>
<dbReference type="GO" id="GO:0015276">
    <property type="term" value="F:ligand-gated monoatomic ion channel activity"/>
    <property type="evidence" value="ECO:0007669"/>
    <property type="project" value="InterPro"/>
</dbReference>
<dbReference type="Gene3D" id="1.10.287.70">
    <property type="match status" value="1"/>
</dbReference>
<dbReference type="Pfam" id="PF00060">
    <property type="entry name" value="Lig_chan"/>
    <property type="match status" value="1"/>
</dbReference>
<proteinExistence type="inferred from homology"/>
<dbReference type="GO" id="GO:0005886">
    <property type="term" value="C:plasma membrane"/>
    <property type="evidence" value="ECO:0007669"/>
    <property type="project" value="UniProtKB-SubCell"/>
</dbReference>
<evidence type="ECO:0000259" key="10">
    <source>
        <dbReference type="Pfam" id="PF00060"/>
    </source>
</evidence>
<dbReference type="OrthoDB" id="8182981at2759"/>
<comment type="similarity">
    <text evidence="2">Belongs to the glutamate-gated ion channel (TC 1.A.10.1) family.</text>
</comment>
<evidence type="ECO:0000256" key="5">
    <source>
        <dbReference type="ARBA" id="ARBA00022989"/>
    </source>
</evidence>
<dbReference type="HOGENOM" id="CLU_007257_4_0_1"/>
<dbReference type="InterPro" id="IPR052192">
    <property type="entry name" value="Insect_Ionotropic_Sensory_Rcpt"/>
</dbReference>
<evidence type="ECO:0000256" key="7">
    <source>
        <dbReference type="ARBA" id="ARBA00023170"/>
    </source>
</evidence>
<keyword evidence="7" id="KW-0675">Receptor</keyword>
<dbReference type="InterPro" id="IPR001320">
    <property type="entry name" value="Iontro_rcpt_C"/>
</dbReference>
<sequence>MKTVLIKFHVTGSPLLEERQLLHGRQLRASAFNFMPCLSATKMPSGNYSYFGICNDIIKWVSEHFQMELIYVPVDNTDRVKLGIVPALIKQIVKQEVDVIPFSFVPTPGLLLQIDCSIPLTVEDYYLLQPWPKEESRLTACIRPFSLNVWMLFFFSVIAMIVFMALLTHHYHQWGTERKSKSFMNDIYDHTMYTVTIIAGQGNHISAKAKISLRLVAGLWCLTMVVLVNAYTGTLMSYLTVPKLRPIVNTLEELAASSETRMTVDFELGKARMFLEATSGPNKVIGNSLRNNPQLLIKGNTLDGVKNVLQRGATYFAVRQITALPSVSPTHKSF</sequence>
<dbReference type="GO" id="GO:0050906">
    <property type="term" value="P:detection of stimulus involved in sensory perception"/>
    <property type="evidence" value="ECO:0007669"/>
    <property type="project" value="UniProtKB-ARBA"/>
</dbReference>
<dbReference type="Proteomes" id="UP000000305">
    <property type="component" value="Unassembled WGS sequence"/>
</dbReference>
<keyword evidence="5 9" id="KW-1133">Transmembrane helix</keyword>
<feature type="transmembrane region" description="Helical" evidence="9">
    <location>
        <begin position="149"/>
        <end position="171"/>
    </location>
</feature>
<evidence type="ECO:0000256" key="2">
    <source>
        <dbReference type="ARBA" id="ARBA00008685"/>
    </source>
</evidence>
<keyword evidence="6 9" id="KW-0472">Membrane</keyword>
<dbReference type="InParanoid" id="E9H8K4"/>
<evidence type="ECO:0000313" key="12">
    <source>
        <dbReference type="Proteomes" id="UP000000305"/>
    </source>
</evidence>
<reference evidence="11 12" key="1">
    <citation type="journal article" date="2011" name="Science">
        <title>The ecoresponsive genome of Daphnia pulex.</title>
        <authorList>
            <person name="Colbourne J.K."/>
            <person name="Pfrender M.E."/>
            <person name="Gilbert D."/>
            <person name="Thomas W.K."/>
            <person name="Tucker A."/>
            <person name="Oakley T.H."/>
            <person name="Tokishita S."/>
            <person name="Aerts A."/>
            <person name="Arnold G.J."/>
            <person name="Basu M.K."/>
            <person name="Bauer D.J."/>
            <person name="Caceres C.E."/>
            <person name="Carmel L."/>
            <person name="Casola C."/>
            <person name="Choi J.H."/>
            <person name="Detter J.C."/>
            <person name="Dong Q."/>
            <person name="Dusheyko S."/>
            <person name="Eads B.D."/>
            <person name="Frohlich T."/>
            <person name="Geiler-Samerotte K.A."/>
            <person name="Gerlach D."/>
            <person name="Hatcher P."/>
            <person name="Jogdeo S."/>
            <person name="Krijgsveld J."/>
            <person name="Kriventseva E.V."/>
            <person name="Kultz D."/>
            <person name="Laforsch C."/>
            <person name="Lindquist E."/>
            <person name="Lopez J."/>
            <person name="Manak J.R."/>
            <person name="Muller J."/>
            <person name="Pangilinan J."/>
            <person name="Patwardhan R.P."/>
            <person name="Pitluck S."/>
            <person name="Pritham E.J."/>
            <person name="Rechtsteiner A."/>
            <person name="Rho M."/>
            <person name="Rogozin I.B."/>
            <person name="Sakarya O."/>
            <person name="Salamov A."/>
            <person name="Schaack S."/>
            <person name="Shapiro H."/>
            <person name="Shiga Y."/>
            <person name="Skalitzky C."/>
            <person name="Smith Z."/>
            <person name="Souvorov A."/>
            <person name="Sung W."/>
            <person name="Tang Z."/>
            <person name="Tsuchiya D."/>
            <person name="Tu H."/>
            <person name="Vos H."/>
            <person name="Wang M."/>
            <person name="Wolf Y.I."/>
            <person name="Yamagata H."/>
            <person name="Yamada T."/>
            <person name="Ye Y."/>
            <person name="Shaw J.R."/>
            <person name="Andrews J."/>
            <person name="Crease T.J."/>
            <person name="Tang H."/>
            <person name="Lucas S.M."/>
            <person name="Robertson H.M."/>
            <person name="Bork P."/>
            <person name="Koonin E.V."/>
            <person name="Zdobnov E.M."/>
            <person name="Grigoriev I.V."/>
            <person name="Lynch M."/>
            <person name="Boore J.L."/>
        </authorList>
    </citation>
    <scope>NUCLEOTIDE SEQUENCE [LARGE SCALE GENOMIC DNA]</scope>
</reference>
<keyword evidence="4 9" id="KW-0812">Transmembrane</keyword>
<name>E9H8K4_DAPPU</name>
<keyword evidence="8" id="KW-0325">Glycoprotein</keyword>
<dbReference type="PANTHER" id="PTHR42643">
    <property type="entry name" value="IONOTROPIC RECEPTOR 20A-RELATED"/>
    <property type="match status" value="1"/>
</dbReference>
<dbReference type="SUPFAM" id="SSF53850">
    <property type="entry name" value="Periplasmic binding protein-like II"/>
    <property type="match status" value="1"/>
</dbReference>
<feature type="transmembrane region" description="Helical" evidence="9">
    <location>
        <begin position="215"/>
        <end position="239"/>
    </location>
</feature>
<protein>
    <recommendedName>
        <fullName evidence="10">Ionotropic glutamate receptor C-terminal domain-containing protein</fullName>
    </recommendedName>
</protein>
<dbReference type="KEGG" id="dpx:DAPPUDRAFT_326717"/>
<dbReference type="PhylomeDB" id="E9H8K4"/>
<evidence type="ECO:0000256" key="6">
    <source>
        <dbReference type="ARBA" id="ARBA00023136"/>
    </source>
</evidence>
<evidence type="ECO:0000256" key="1">
    <source>
        <dbReference type="ARBA" id="ARBA00004651"/>
    </source>
</evidence>
<organism evidence="11 12">
    <name type="scientific">Daphnia pulex</name>
    <name type="common">Water flea</name>
    <dbReference type="NCBI Taxonomy" id="6669"/>
    <lineage>
        <taxon>Eukaryota</taxon>
        <taxon>Metazoa</taxon>
        <taxon>Ecdysozoa</taxon>
        <taxon>Arthropoda</taxon>
        <taxon>Crustacea</taxon>
        <taxon>Branchiopoda</taxon>
        <taxon>Diplostraca</taxon>
        <taxon>Cladocera</taxon>
        <taxon>Anomopoda</taxon>
        <taxon>Daphniidae</taxon>
        <taxon>Daphnia</taxon>
    </lineage>
</organism>
<dbReference type="AlphaFoldDB" id="E9H8K4"/>
<evidence type="ECO:0000256" key="3">
    <source>
        <dbReference type="ARBA" id="ARBA00022475"/>
    </source>
</evidence>
<dbReference type="EMBL" id="GL732605">
    <property type="protein sequence ID" value="EFX71928.1"/>
    <property type="molecule type" value="Genomic_DNA"/>
</dbReference>
<accession>E9H8K4</accession>
<feature type="domain" description="Ionotropic glutamate receptor C-terminal" evidence="10">
    <location>
        <begin position="147"/>
        <end position="258"/>
    </location>
</feature>
<dbReference type="PANTHER" id="PTHR42643:SF24">
    <property type="entry name" value="IONOTROPIC RECEPTOR 60A"/>
    <property type="match status" value="1"/>
</dbReference>
<evidence type="ECO:0000256" key="4">
    <source>
        <dbReference type="ARBA" id="ARBA00022692"/>
    </source>
</evidence>
<evidence type="ECO:0000256" key="9">
    <source>
        <dbReference type="SAM" id="Phobius"/>
    </source>
</evidence>
<keyword evidence="12" id="KW-1185">Reference proteome</keyword>
<keyword evidence="3" id="KW-1003">Cell membrane</keyword>
<gene>
    <name evidence="11" type="ORF">DAPPUDRAFT_326717</name>
</gene>